<accession>A0A917LIF1</accession>
<evidence type="ECO:0000313" key="3">
    <source>
        <dbReference type="EMBL" id="GGG26346.1"/>
    </source>
</evidence>
<dbReference type="InterPro" id="IPR046720">
    <property type="entry name" value="DUF6612"/>
</dbReference>
<dbReference type="EMBL" id="BMGR01000026">
    <property type="protein sequence ID" value="GGG26346.1"/>
    <property type="molecule type" value="Genomic_DNA"/>
</dbReference>
<dbReference type="AlphaFoldDB" id="A0A917LIF1"/>
<organism evidence="3 4">
    <name type="scientific">Paenibacillus abyssi</name>
    <dbReference type="NCBI Taxonomy" id="1340531"/>
    <lineage>
        <taxon>Bacteria</taxon>
        <taxon>Bacillati</taxon>
        <taxon>Bacillota</taxon>
        <taxon>Bacilli</taxon>
        <taxon>Bacillales</taxon>
        <taxon>Paenibacillaceae</taxon>
        <taxon>Paenibacillus</taxon>
    </lineage>
</organism>
<evidence type="ECO:0000256" key="2">
    <source>
        <dbReference type="SAM" id="SignalP"/>
    </source>
</evidence>
<reference evidence="3" key="2">
    <citation type="submission" date="2020-09" db="EMBL/GenBank/DDBJ databases">
        <authorList>
            <person name="Sun Q."/>
            <person name="Zhou Y."/>
        </authorList>
    </citation>
    <scope>NUCLEOTIDE SEQUENCE</scope>
    <source>
        <strain evidence="3">CGMCC 1.12987</strain>
    </source>
</reference>
<proteinExistence type="predicted"/>
<dbReference type="Proteomes" id="UP000644756">
    <property type="component" value="Unassembled WGS sequence"/>
</dbReference>
<evidence type="ECO:0000313" key="4">
    <source>
        <dbReference type="Proteomes" id="UP000644756"/>
    </source>
</evidence>
<feature type="chain" id="PRO_5038458880" description="Lipoprotein" evidence="2">
    <location>
        <begin position="22"/>
        <end position="353"/>
    </location>
</feature>
<keyword evidence="2" id="KW-0732">Signal</keyword>
<feature type="signal peptide" evidence="2">
    <location>
        <begin position="1"/>
        <end position="21"/>
    </location>
</feature>
<gene>
    <name evidence="3" type="ORF">GCM10010916_48430</name>
</gene>
<name>A0A917LIF1_9BACL</name>
<protein>
    <recommendedName>
        <fullName evidence="5">Lipoprotein</fullName>
    </recommendedName>
</protein>
<dbReference type="Gene3D" id="2.50.20.20">
    <property type="match status" value="1"/>
</dbReference>
<dbReference type="PROSITE" id="PS51257">
    <property type="entry name" value="PROKAR_LIPOPROTEIN"/>
    <property type="match status" value="1"/>
</dbReference>
<feature type="coiled-coil region" evidence="1">
    <location>
        <begin position="256"/>
        <end position="283"/>
    </location>
</feature>
<dbReference type="RefSeq" id="WP_188533672.1">
    <property type="nucleotide sequence ID" value="NZ_BMGR01000026.1"/>
</dbReference>
<keyword evidence="1" id="KW-0175">Coiled coil</keyword>
<dbReference type="Pfam" id="PF20316">
    <property type="entry name" value="DUF6612"/>
    <property type="match status" value="1"/>
</dbReference>
<sequence>MFNKSNMKWLMMLMAALMVLAGCSSEPPKEAVQTALSKTMDLQSYTFTAALDLDEINLPEELLNADPQAGAILNMLKDATLSVTGAYEADPMRMEMTADIALQGDMSFNLSIPMIMTEDKMWVKVPSIPMLPLEGLSGKFVEIDMKQLAEQEGMEIPNLDMDTQRKMVQDMMTVILKHFDEETYYSELKAEEVPGLPSELKPDQIVKFAVTEDNFEQTVKTIVEKVAPELIDLLIENDQYRQTLQLTPEDLEQAKQELAGNDSAELQQQLDELKEEMKINELSLTGAIKDDYLVYQELKGNVDIIQEGQTANIGMSLKSQYSNINEPVEFQIEIPTDAISLDELESMFNSGSF</sequence>
<reference evidence="3" key="1">
    <citation type="journal article" date="2014" name="Int. J. Syst. Evol. Microbiol.">
        <title>Complete genome sequence of Corynebacterium casei LMG S-19264T (=DSM 44701T), isolated from a smear-ripened cheese.</title>
        <authorList>
            <consortium name="US DOE Joint Genome Institute (JGI-PGF)"/>
            <person name="Walter F."/>
            <person name="Albersmeier A."/>
            <person name="Kalinowski J."/>
            <person name="Ruckert C."/>
        </authorList>
    </citation>
    <scope>NUCLEOTIDE SEQUENCE</scope>
    <source>
        <strain evidence="3">CGMCC 1.12987</strain>
    </source>
</reference>
<evidence type="ECO:0008006" key="5">
    <source>
        <dbReference type="Google" id="ProtNLM"/>
    </source>
</evidence>
<evidence type="ECO:0000256" key="1">
    <source>
        <dbReference type="SAM" id="Coils"/>
    </source>
</evidence>
<comment type="caution">
    <text evidence="3">The sequence shown here is derived from an EMBL/GenBank/DDBJ whole genome shotgun (WGS) entry which is preliminary data.</text>
</comment>
<keyword evidence="4" id="KW-1185">Reference proteome</keyword>